<sequence length="127" mass="14112">MLHPDIRRVLDDAPIAHLATVLPDGSPHATPVYVGTHDEHIVIFTGPDKRKARNLRRDPRLALSIAPADDPFTPVAVRGRVVNWIGGDAGWSIIDRIVAKYTDETYPRDDERVVAVIEPDHQTVGIR</sequence>
<proteinExistence type="predicted"/>
<dbReference type="Pfam" id="PF01243">
    <property type="entry name" value="PNPOx_N"/>
    <property type="match status" value="1"/>
</dbReference>
<dbReference type="RefSeq" id="WP_203175206.1">
    <property type="nucleotide sequence ID" value="NZ_JAEVHM010000053.1"/>
</dbReference>
<dbReference type="InterPro" id="IPR011576">
    <property type="entry name" value="Pyridox_Oxase_N"/>
</dbReference>
<gene>
    <name evidence="3" type="ORF">JNW91_13665</name>
</gene>
<name>A0ABS1XU77_9ACTN</name>
<keyword evidence="4" id="KW-1185">Reference proteome</keyword>
<dbReference type="InterPro" id="IPR052019">
    <property type="entry name" value="F420H2_bilvrd_red/Heme_oxyg"/>
</dbReference>
<evidence type="ECO:0000313" key="4">
    <source>
        <dbReference type="Proteomes" id="UP000601027"/>
    </source>
</evidence>
<protein>
    <submittedName>
        <fullName evidence="3">TIGR03618 family F420-dependent PPOX class oxidoreductase</fullName>
    </submittedName>
</protein>
<dbReference type="NCBIfam" id="TIGR03618">
    <property type="entry name" value="Rv1155_F420"/>
    <property type="match status" value="1"/>
</dbReference>
<dbReference type="PANTHER" id="PTHR35176">
    <property type="entry name" value="HEME OXYGENASE HI_0854-RELATED"/>
    <property type="match status" value="1"/>
</dbReference>
<reference evidence="3 4" key="1">
    <citation type="submission" date="2021-01" db="EMBL/GenBank/DDBJ databases">
        <title>Draft genome sequence of Micromonospora sp. strain STR1_7.</title>
        <authorList>
            <person name="Karlyshev A."/>
            <person name="Jawad R."/>
        </authorList>
    </citation>
    <scope>NUCLEOTIDE SEQUENCE [LARGE SCALE GENOMIC DNA]</scope>
    <source>
        <strain evidence="3 4">STR1-7</strain>
    </source>
</reference>
<dbReference type="Proteomes" id="UP000601027">
    <property type="component" value="Unassembled WGS sequence"/>
</dbReference>
<evidence type="ECO:0000313" key="3">
    <source>
        <dbReference type="EMBL" id="MBM0232813.1"/>
    </source>
</evidence>
<dbReference type="EMBL" id="JAEVHM010000053">
    <property type="protein sequence ID" value="MBM0232813.1"/>
    <property type="molecule type" value="Genomic_DNA"/>
</dbReference>
<organism evidence="3 4">
    <name type="scientific">Micromonospora parastrephiae</name>
    <dbReference type="NCBI Taxonomy" id="2806101"/>
    <lineage>
        <taxon>Bacteria</taxon>
        <taxon>Bacillati</taxon>
        <taxon>Actinomycetota</taxon>
        <taxon>Actinomycetes</taxon>
        <taxon>Micromonosporales</taxon>
        <taxon>Micromonosporaceae</taxon>
        <taxon>Micromonospora</taxon>
    </lineage>
</organism>
<dbReference type="SUPFAM" id="SSF50475">
    <property type="entry name" value="FMN-binding split barrel"/>
    <property type="match status" value="1"/>
</dbReference>
<dbReference type="InterPro" id="IPR019920">
    <property type="entry name" value="F420-binding_dom_put"/>
</dbReference>
<dbReference type="Gene3D" id="2.30.110.10">
    <property type="entry name" value="Electron Transport, Fmn-binding Protein, Chain A"/>
    <property type="match status" value="1"/>
</dbReference>
<evidence type="ECO:0000256" key="1">
    <source>
        <dbReference type="ARBA" id="ARBA00023002"/>
    </source>
</evidence>
<comment type="caution">
    <text evidence="3">The sequence shown here is derived from an EMBL/GenBank/DDBJ whole genome shotgun (WGS) entry which is preliminary data.</text>
</comment>
<feature type="domain" description="Pyridoxamine 5'-phosphate oxidase N-terminal" evidence="2">
    <location>
        <begin position="3"/>
        <end position="120"/>
    </location>
</feature>
<dbReference type="PANTHER" id="PTHR35176:SF6">
    <property type="entry name" value="HEME OXYGENASE HI_0854-RELATED"/>
    <property type="match status" value="1"/>
</dbReference>
<keyword evidence="1" id="KW-0560">Oxidoreductase</keyword>
<accession>A0ABS1XU77</accession>
<dbReference type="InterPro" id="IPR012349">
    <property type="entry name" value="Split_barrel_FMN-bd"/>
</dbReference>
<evidence type="ECO:0000259" key="2">
    <source>
        <dbReference type="Pfam" id="PF01243"/>
    </source>
</evidence>